<dbReference type="InterPro" id="IPR015943">
    <property type="entry name" value="WD40/YVTN_repeat-like_dom_sf"/>
</dbReference>
<dbReference type="Pfam" id="PF13360">
    <property type="entry name" value="PQQ_2"/>
    <property type="match status" value="1"/>
</dbReference>
<protein>
    <recommendedName>
        <fullName evidence="1">Pyrrolo-quinoline quinone repeat domain-containing protein</fullName>
    </recommendedName>
</protein>
<dbReference type="InterPro" id="IPR011989">
    <property type="entry name" value="ARM-like"/>
</dbReference>
<dbReference type="Proteomes" id="UP000823616">
    <property type="component" value="Unassembled WGS sequence"/>
</dbReference>
<reference evidence="2" key="1">
    <citation type="submission" date="2020-10" db="EMBL/GenBank/DDBJ databases">
        <authorList>
            <person name="Gilroy R."/>
        </authorList>
    </citation>
    <scope>NUCLEOTIDE SEQUENCE</scope>
    <source>
        <strain evidence="2">B3-4054</strain>
    </source>
</reference>
<evidence type="ECO:0000313" key="2">
    <source>
        <dbReference type="EMBL" id="MBO8449659.1"/>
    </source>
</evidence>
<dbReference type="EMBL" id="JADIMS010000012">
    <property type="protein sequence ID" value="MBO8449659.1"/>
    <property type="molecule type" value="Genomic_DNA"/>
</dbReference>
<sequence>MNIRHAHTGRRPGKNTVPGLFPAFRIQRLLAAGILAFGMLLFLPAADTATVRQLDISWKKATGGDAVCPVRVFRNRIFILGSDRALTCMREDGAFLWRKPLAERPAPMLYVSRSGLVCTFSRSGVLTAFNPDGILLWEFRGKKGELPLCLPYEGRDGRLFLLYGKEILCLAANGLQKWRRTVPPAERILPFLTEDGHGNPVILDAEGGIFPFSPWGDIFPAASAGVSIAAAVPVPGTGCALFVPASAGTWEIRTVSLRPAAGSRSAENGGPEILPEILWKKAGLPPCAAVFYRNGTLYYAGEDGKIFLLNATDGNLLRGTGLAGTGGKLSGASFFFIPGHGGGRLILVAEQMCAALSPSGEIVWQKTFPQSLSGPVWTENGFAVSAPQNTIVTGFRAEFSLKGAANPEPETPPAYGIFAGKSRDYGMPEPPAFSYFSETEKHIGSGQLGNAEPEISRKLAEILNNDTGNPFSAPYSGVYRSRAAMLLGRMGSEEARTVLLRAAQKETAPAVTAGILYGLAALGPEAGRKTFDTVVRLSRSRNQTPETQRALCTALCAAARNSGAGVLAEAAEILLSYTEEPNGAATRKYANQMLEKLLE</sequence>
<dbReference type="Gene3D" id="1.25.10.10">
    <property type="entry name" value="Leucine-rich Repeat Variant"/>
    <property type="match status" value="1"/>
</dbReference>
<dbReference type="InterPro" id="IPR011047">
    <property type="entry name" value="Quinoprotein_ADH-like_sf"/>
</dbReference>
<dbReference type="Gene3D" id="2.130.10.10">
    <property type="entry name" value="YVTN repeat-like/Quinoprotein amine dehydrogenase"/>
    <property type="match status" value="1"/>
</dbReference>
<comment type="caution">
    <text evidence="2">The sequence shown here is derived from an EMBL/GenBank/DDBJ whole genome shotgun (WGS) entry which is preliminary data.</text>
</comment>
<organism evidence="2 3">
    <name type="scientific">Candidatus Avitreponema avistercoris</name>
    <dbReference type="NCBI Taxonomy" id="2840705"/>
    <lineage>
        <taxon>Bacteria</taxon>
        <taxon>Pseudomonadati</taxon>
        <taxon>Spirochaetota</taxon>
        <taxon>Spirochaetia</taxon>
        <taxon>Spirochaetales</taxon>
        <taxon>Candidatus Avitreponema</taxon>
    </lineage>
</organism>
<evidence type="ECO:0000259" key="1">
    <source>
        <dbReference type="Pfam" id="PF13360"/>
    </source>
</evidence>
<gene>
    <name evidence="2" type="ORF">IAA96_00975</name>
</gene>
<name>A0A9D9ELG0_9SPIR</name>
<evidence type="ECO:0000313" key="3">
    <source>
        <dbReference type="Proteomes" id="UP000823616"/>
    </source>
</evidence>
<dbReference type="SUPFAM" id="SSF50998">
    <property type="entry name" value="Quinoprotein alcohol dehydrogenase-like"/>
    <property type="match status" value="1"/>
</dbReference>
<accession>A0A9D9ELG0</accession>
<reference evidence="2" key="2">
    <citation type="journal article" date="2021" name="PeerJ">
        <title>Extensive microbial diversity within the chicken gut microbiome revealed by metagenomics and culture.</title>
        <authorList>
            <person name="Gilroy R."/>
            <person name="Ravi A."/>
            <person name="Getino M."/>
            <person name="Pursley I."/>
            <person name="Horton D.L."/>
            <person name="Alikhan N.F."/>
            <person name="Baker D."/>
            <person name="Gharbi K."/>
            <person name="Hall N."/>
            <person name="Watson M."/>
            <person name="Adriaenssens E.M."/>
            <person name="Foster-Nyarko E."/>
            <person name="Jarju S."/>
            <person name="Secka A."/>
            <person name="Antonio M."/>
            <person name="Oren A."/>
            <person name="Chaudhuri R.R."/>
            <person name="La Ragione R."/>
            <person name="Hildebrand F."/>
            <person name="Pallen M.J."/>
        </authorList>
    </citation>
    <scope>NUCLEOTIDE SEQUENCE</scope>
    <source>
        <strain evidence="2">B3-4054</strain>
    </source>
</reference>
<proteinExistence type="predicted"/>
<dbReference type="InterPro" id="IPR002372">
    <property type="entry name" value="PQQ_rpt_dom"/>
</dbReference>
<dbReference type="AlphaFoldDB" id="A0A9D9ELG0"/>
<feature type="domain" description="Pyrrolo-quinoline quinone repeat" evidence="1">
    <location>
        <begin position="63"/>
        <end position="186"/>
    </location>
</feature>